<comment type="caution">
    <text evidence="2">The sequence shown here is derived from an EMBL/GenBank/DDBJ whole genome shotgun (WGS) entry which is preliminary data.</text>
</comment>
<reference evidence="2" key="1">
    <citation type="journal article" date="2014" name="Int. J. Syst. Evol. Microbiol.">
        <title>Complete genome sequence of Corynebacterium casei LMG S-19264T (=DSM 44701T), isolated from a smear-ripened cheese.</title>
        <authorList>
            <consortium name="US DOE Joint Genome Institute (JGI-PGF)"/>
            <person name="Walter F."/>
            <person name="Albersmeier A."/>
            <person name="Kalinowski J."/>
            <person name="Ruckert C."/>
        </authorList>
    </citation>
    <scope>NUCLEOTIDE SEQUENCE</scope>
    <source>
        <strain evidence="2">CGMCC 1.15388</strain>
    </source>
</reference>
<dbReference type="RefSeq" id="WP_188685893.1">
    <property type="nucleotide sequence ID" value="NZ_BMIS01000012.1"/>
</dbReference>
<keyword evidence="1" id="KW-0732">Signal</keyword>
<sequence length="160" mass="17147">MATRTTNGIWISAAAAGALTLSAAAPAAAAGSAEQEDHLETSLSATLDSQELTFEWEGDAESYDWGISYVGTDAVLTDGDTRDSEVTVDLEELAKGDYFGQADQSFYFSGPDGEVESVQFFVYEDSDGQLSVGPPESGTEEQVELYEEVFTVVQPFEPVF</sequence>
<dbReference type="EMBL" id="BMIS01000012">
    <property type="protein sequence ID" value="GGE75257.1"/>
    <property type="molecule type" value="Genomic_DNA"/>
</dbReference>
<dbReference type="Proteomes" id="UP000633136">
    <property type="component" value="Unassembled WGS sequence"/>
</dbReference>
<organism evidence="2 3">
    <name type="scientific">Nesterenkonia cremea</name>
    <dbReference type="NCBI Taxonomy" id="1882340"/>
    <lineage>
        <taxon>Bacteria</taxon>
        <taxon>Bacillati</taxon>
        <taxon>Actinomycetota</taxon>
        <taxon>Actinomycetes</taxon>
        <taxon>Micrococcales</taxon>
        <taxon>Micrococcaceae</taxon>
        <taxon>Nesterenkonia</taxon>
    </lineage>
</organism>
<evidence type="ECO:0000313" key="3">
    <source>
        <dbReference type="Proteomes" id="UP000633136"/>
    </source>
</evidence>
<name>A0A917EQF4_9MICC</name>
<reference evidence="2" key="2">
    <citation type="submission" date="2020-09" db="EMBL/GenBank/DDBJ databases">
        <authorList>
            <person name="Sun Q."/>
            <person name="Zhou Y."/>
        </authorList>
    </citation>
    <scope>NUCLEOTIDE SEQUENCE</scope>
    <source>
        <strain evidence="2">CGMCC 1.15388</strain>
    </source>
</reference>
<proteinExistence type="predicted"/>
<dbReference type="AlphaFoldDB" id="A0A917EQF4"/>
<keyword evidence="3" id="KW-1185">Reference proteome</keyword>
<evidence type="ECO:0000313" key="2">
    <source>
        <dbReference type="EMBL" id="GGE75257.1"/>
    </source>
</evidence>
<feature type="chain" id="PRO_5037655290" evidence="1">
    <location>
        <begin position="30"/>
        <end position="160"/>
    </location>
</feature>
<evidence type="ECO:0000256" key="1">
    <source>
        <dbReference type="SAM" id="SignalP"/>
    </source>
</evidence>
<protein>
    <submittedName>
        <fullName evidence="2">Uncharacterized protein</fullName>
    </submittedName>
</protein>
<accession>A0A917EQF4</accession>
<feature type="signal peptide" evidence="1">
    <location>
        <begin position="1"/>
        <end position="29"/>
    </location>
</feature>
<gene>
    <name evidence="2" type="ORF">GCM10011401_23150</name>
</gene>